<feature type="transmembrane region" description="Helical" evidence="19">
    <location>
        <begin position="84"/>
        <end position="101"/>
    </location>
</feature>
<evidence type="ECO:0000256" key="12">
    <source>
        <dbReference type="ARBA" id="ARBA00022695"/>
    </source>
</evidence>
<sequence length="304" mass="34933">MRRKNFLTYNQTILDKNLVQRIFGGVLYGFLVIFCTTSIGSQLLDKISPNLVSQQNLFYGLITFFLFVGAWECMKMMKFDPKSWEKWAVFPLIVFVFYRFSKRFFQHGFYFDFNLSEILALSLIVIAVITLFKFSKELYYDNGKLIFTVIYTALPFGFALGLPKFSSVDNTFTLEVFFLFILIWSSDTFAYFTGKFFGKHKMAPKISPKKTWEGFAGGVVLTLILGFFVEKYFPELRGNWMVVGVLVAVFGPLGDLVESQLKRNFGVKDSGNIIPGHGGILDRLDSLIICAPVVYLYFILEKFI</sequence>
<dbReference type="UniPathway" id="UPA00557">
    <property type="reaction ID" value="UER00614"/>
</dbReference>
<dbReference type="AlphaFoldDB" id="A0A1N7LE25"/>
<dbReference type="PANTHER" id="PTHR46382">
    <property type="entry name" value="PHOSPHATIDATE CYTIDYLYLTRANSFERASE"/>
    <property type="match status" value="1"/>
</dbReference>
<dbReference type="PROSITE" id="PS01315">
    <property type="entry name" value="CDS"/>
    <property type="match status" value="1"/>
</dbReference>
<evidence type="ECO:0000256" key="14">
    <source>
        <dbReference type="ARBA" id="ARBA00023098"/>
    </source>
</evidence>
<evidence type="ECO:0000256" key="17">
    <source>
        <dbReference type="ARBA" id="ARBA00023264"/>
    </source>
</evidence>
<evidence type="ECO:0000313" key="21">
    <source>
        <dbReference type="Proteomes" id="UP000185839"/>
    </source>
</evidence>
<keyword evidence="13 19" id="KW-1133">Transmembrane helix</keyword>
<keyword evidence="17" id="KW-1208">Phospholipid metabolism</keyword>
<feature type="transmembrane region" description="Helical" evidence="19">
    <location>
        <begin position="56"/>
        <end position="72"/>
    </location>
</feature>
<organism evidence="20 21">
    <name type="scientific">Kaistella chaponensis</name>
    <dbReference type="NCBI Taxonomy" id="713588"/>
    <lineage>
        <taxon>Bacteria</taxon>
        <taxon>Pseudomonadati</taxon>
        <taxon>Bacteroidota</taxon>
        <taxon>Flavobacteriia</taxon>
        <taxon>Flavobacteriales</taxon>
        <taxon>Weeksellaceae</taxon>
        <taxon>Chryseobacterium group</taxon>
        <taxon>Kaistella</taxon>
    </lineage>
</organism>
<evidence type="ECO:0000256" key="10">
    <source>
        <dbReference type="ARBA" id="ARBA00022679"/>
    </source>
</evidence>
<dbReference type="STRING" id="713588.SAMN05421789_10530"/>
<feature type="transmembrane region" description="Helical" evidence="19">
    <location>
        <begin position="239"/>
        <end position="257"/>
    </location>
</feature>
<gene>
    <name evidence="20" type="ORF">SAMN05421789_10530</name>
</gene>
<keyword evidence="8" id="KW-1003">Cell membrane</keyword>
<dbReference type="GO" id="GO:0005886">
    <property type="term" value="C:plasma membrane"/>
    <property type="evidence" value="ECO:0007669"/>
    <property type="project" value="UniProtKB-SubCell"/>
</dbReference>
<comment type="pathway">
    <text evidence="3 18">Phospholipid metabolism; CDP-diacylglycerol biosynthesis; CDP-diacylglycerol from sn-glycerol 3-phosphate: step 3/3.</text>
</comment>
<reference evidence="21" key="1">
    <citation type="submission" date="2017-01" db="EMBL/GenBank/DDBJ databases">
        <authorList>
            <person name="Varghese N."/>
            <person name="Submissions S."/>
        </authorList>
    </citation>
    <scope>NUCLEOTIDE SEQUENCE [LARGE SCALE GENOMIC DNA]</scope>
    <source>
        <strain evidence="21">DSM 23145</strain>
    </source>
</reference>
<comment type="pathway">
    <text evidence="4">Lipid metabolism.</text>
</comment>
<comment type="subcellular location">
    <subcellularLocation>
        <location evidence="2">Cell membrane</location>
        <topology evidence="2">Multi-pass membrane protein</topology>
    </subcellularLocation>
</comment>
<name>A0A1N7LE25_9FLAO</name>
<dbReference type="EC" id="2.7.7.41" evidence="6 18"/>
<keyword evidence="12 18" id="KW-0548">Nucleotidyltransferase</keyword>
<dbReference type="GO" id="GO:0016024">
    <property type="term" value="P:CDP-diacylglycerol biosynthetic process"/>
    <property type="evidence" value="ECO:0007669"/>
    <property type="project" value="UniProtKB-UniPathway"/>
</dbReference>
<keyword evidence="21" id="KW-1185">Reference proteome</keyword>
<evidence type="ECO:0000256" key="3">
    <source>
        <dbReference type="ARBA" id="ARBA00005119"/>
    </source>
</evidence>
<protein>
    <recommendedName>
        <fullName evidence="7 18">Phosphatidate cytidylyltransferase</fullName>
        <ecNumber evidence="6 18">2.7.7.41</ecNumber>
    </recommendedName>
</protein>
<keyword evidence="9" id="KW-0444">Lipid biosynthesis</keyword>
<feature type="transmembrane region" description="Helical" evidence="19">
    <location>
        <begin position="144"/>
        <end position="162"/>
    </location>
</feature>
<evidence type="ECO:0000256" key="8">
    <source>
        <dbReference type="ARBA" id="ARBA00022475"/>
    </source>
</evidence>
<feature type="transmembrane region" description="Helical" evidence="19">
    <location>
        <begin position="174"/>
        <end position="193"/>
    </location>
</feature>
<dbReference type="Pfam" id="PF01148">
    <property type="entry name" value="CTP_transf_1"/>
    <property type="match status" value="1"/>
</dbReference>
<evidence type="ECO:0000256" key="19">
    <source>
        <dbReference type="SAM" id="Phobius"/>
    </source>
</evidence>
<dbReference type="InterPro" id="IPR000374">
    <property type="entry name" value="PC_trans"/>
</dbReference>
<evidence type="ECO:0000256" key="4">
    <source>
        <dbReference type="ARBA" id="ARBA00005189"/>
    </source>
</evidence>
<evidence type="ECO:0000256" key="6">
    <source>
        <dbReference type="ARBA" id="ARBA00012487"/>
    </source>
</evidence>
<keyword evidence="11 18" id="KW-0812">Transmembrane</keyword>
<evidence type="ECO:0000256" key="15">
    <source>
        <dbReference type="ARBA" id="ARBA00023136"/>
    </source>
</evidence>
<proteinExistence type="inferred from homology"/>
<accession>A0A1N7LE25</accession>
<feature type="transmembrane region" description="Helical" evidence="19">
    <location>
        <begin position="214"/>
        <end position="233"/>
    </location>
</feature>
<evidence type="ECO:0000256" key="9">
    <source>
        <dbReference type="ARBA" id="ARBA00022516"/>
    </source>
</evidence>
<keyword evidence="10 18" id="KW-0808">Transferase</keyword>
<comment type="catalytic activity">
    <reaction evidence="1 18">
        <text>a 1,2-diacyl-sn-glycero-3-phosphate + CTP + H(+) = a CDP-1,2-diacyl-sn-glycerol + diphosphate</text>
        <dbReference type="Rhea" id="RHEA:16229"/>
        <dbReference type="ChEBI" id="CHEBI:15378"/>
        <dbReference type="ChEBI" id="CHEBI:33019"/>
        <dbReference type="ChEBI" id="CHEBI:37563"/>
        <dbReference type="ChEBI" id="CHEBI:58332"/>
        <dbReference type="ChEBI" id="CHEBI:58608"/>
        <dbReference type="EC" id="2.7.7.41"/>
    </reaction>
</comment>
<keyword evidence="14" id="KW-0443">Lipid metabolism</keyword>
<evidence type="ECO:0000256" key="2">
    <source>
        <dbReference type="ARBA" id="ARBA00004651"/>
    </source>
</evidence>
<keyword evidence="15 19" id="KW-0472">Membrane</keyword>
<evidence type="ECO:0000256" key="16">
    <source>
        <dbReference type="ARBA" id="ARBA00023209"/>
    </source>
</evidence>
<dbReference type="GO" id="GO:0004605">
    <property type="term" value="F:phosphatidate cytidylyltransferase activity"/>
    <property type="evidence" value="ECO:0007669"/>
    <property type="project" value="UniProtKB-EC"/>
</dbReference>
<feature type="transmembrane region" description="Helical" evidence="19">
    <location>
        <begin position="113"/>
        <end position="132"/>
    </location>
</feature>
<dbReference type="PANTHER" id="PTHR46382:SF1">
    <property type="entry name" value="PHOSPHATIDATE CYTIDYLYLTRANSFERASE"/>
    <property type="match status" value="1"/>
</dbReference>
<keyword evidence="16" id="KW-0594">Phospholipid biosynthesis</keyword>
<evidence type="ECO:0000256" key="5">
    <source>
        <dbReference type="ARBA" id="ARBA00010185"/>
    </source>
</evidence>
<comment type="similarity">
    <text evidence="5 18">Belongs to the CDS family.</text>
</comment>
<evidence type="ECO:0000256" key="7">
    <source>
        <dbReference type="ARBA" id="ARBA00019373"/>
    </source>
</evidence>
<dbReference type="Proteomes" id="UP000185839">
    <property type="component" value="Unassembled WGS sequence"/>
</dbReference>
<feature type="transmembrane region" description="Helical" evidence="19">
    <location>
        <begin position="21"/>
        <end position="44"/>
    </location>
</feature>
<evidence type="ECO:0000256" key="1">
    <source>
        <dbReference type="ARBA" id="ARBA00001698"/>
    </source>
</evidence>
<evidence type="ECO:0000313" key="20">
    <source>
        <dbReference type="EMBL" id="SIS72020.1"/>
    </source>
</evidence>
<dbReference type="EMBL" id="FTOI01000005">
    <property type="protein sequence ID" value="SIS72020.1"/>
    <property type="molecule type" value="Genomic_DNA"/>
</dbReference>
<evidence type="ECO:0000256" key="11">
    <source>
        <dbReference type="ARBA" id="ARBA00022692"/>
    </source>
</evidence>
<evidence type="ECO:0000256" key="18">
    <source>
        <dbReference type="RuleBase" id="RU003938"/>
    </source>
</evidence>
<evidence type="ECO:0000256" key="13">
    <source>
        <dbReference type="ARBA" id="ARBA00022989"/>
    </source>
</evidence>